<name>A0A6J7JAE3_9ZZZZ</name>
<proteinExistence type="predicted"/>
<dbReference type="EMBL" id="CAFBMX010000009">
    <property type="protein sequence ID" value="CAB4939999.1"/>
    <property type="molecule type" value="Genomic_DNA"/>
</dbReference>
<accession>A0A6J7JAE3</accession>
<protein>
    <submittedName>
        <fullName evidence="1">Unannotated protein</fullName>
    </submittedName>
</protein>
<reference evidence="1" key="1">
    <citation type="submission" date="2020-05" db="EMBL/GenBank/DDBJ databases">
        <authorList>
            <person name="Chiriac C."/>
            <person name="Salcher M."/>
            <person name="Ghai R."/>
            <person name="Kavagutti S V."/>
        </authorList>
    </citation>
    <scope>NUCLEOTIDE SEQUENCE</scope>
</reference>
<organism evidence="1">
    <name type="scientific">freshwater metagenome</name>
    <dbReference type="NCBI Taxonomy" id="449393"/>
    <lineage>
        <taxon>unclassified sequences</taxon>
        <taxon>metagenomes</taxon>
        <taxon>ecological metagenomes</taxon>
    </lineage>
</organism>
<dbReference type="AlphaFoldDB" id="A0A6J7JAE3"/>
<evidence type="ECO:0000313" key="1">
    <source>
        <dbReference type="EMBL" id="CAB4939999.1"/>
    </source>
</evidence>
<sequence>MGSRLVFVDGEWLASDLPIEEVAARLGEGRVIDADRKGKRIAVNPAHVIYAEEWDRPTAADGG</sequence>
<gene>
    <name evidence="1" type="ORF">UFOPK3674_01763</name>
</gene>